<comment type="caution">
    <text evidence="1">The sequence shown here is derived from an EMBL/GenBank/DDBJ whole genome shotgun (WGS) entry which is preliminary data.</text>
</comment>
<sequence>MDSPKLVGFLVSARECYCSTWFWIDALCIDQDNVDERNHQVQQMGEIFSCAQQVFAWLGNNQNIAGFLAKFGHTRGLDAGYFAFYGALYWSRA</sequence>
<keyword evidence="2" id="KW-1185">Reference proteome</keyword>
<reference evidence="1" key="1">
    <citation type="journal article" date="2020" name="Stud. Mycol.">
        <title>101 Dothideomycetes genomes: a test case for predicting lifestyles and emergence of pathogens.</title>
        <authorList>
            <person name="Haridas S."/>
            <person name="Albert R."/>
            <person name="Binder M."/>
            <person name="Bloem J."/>
            <person name="Labutti K."/>
            <person name="Salamov A."/>
            <person name="Andreopoulos B."/>
            <person name="Baker S."/>
            <person name="Barry K."/>
            <person name="Bills G."/>
            <person name="Bluhm B."/>
            <person name="Cannon C."/>
            <person name="Castanera R."/>
            <person name="Culley D."/>
            <person name="Daum C."/>
            <person name="Ezra D."/>
            <person name="Gonzalez J."/>
            <person name="Henrissat B."/>
            <person name="Kuo A."/>
            <person name="Liang C."/>
            <person name="Lipzen A."/>
            <person name="Lutzoni F."/>
            <person name="Magnuson J."/>
            <person name="Mondo S."/>
            <person name="Nolan M."/>
            <person name="Ohm R."/>
            <person name="Pangilinan J."/>
            <person name="Park H.-J."/>
            <person name="Ramirez L."/>
            <person name="Alfaro M."/>
            <person name="Sun H."/>
            <person name="Tritt A."/>
            <person name="Yoshinaga Y."/>
            <person name="Zwiers L.-H."/>
            <person name="Turgeon B."/>
            <person name="Goodwin S."/>
            <person name="Spatafora J."/>
            <person name="Crous P."/>
            <person name="Grigoriev I."/>
        </authorList>
    </citation>
    <scope>NUCLEOTIDE SEQUENCE</scope>
    <source>
        <strain evidence="1">CBS 525.71</strain>
    </source>
</reference>
<proteinExistence type="predicted"/>
<accession>A0ACB6SK33</accession>
<evidence type="ECO:0000313" key="2">
    <source>
        <dbReference type="Proteomes" id="UP000799754"/>
    </source>
</evidence>
<protein>
    <submittedName>
        <fullName evidence="1">HET-domain-containing protein</fullName>
    </submittedName>
</protein>
<evidence type="ECO:0000313" key="1">
    <source>
        <dbReference type="EMBL" id="KAF2633929.1"/>
    </source>
</evidence>
<name>A0ACB6SK33_9PLEO</name>
<organism evidence="1 2">
    <name type="scientific">Macroventuria anomochaeta</name>
    <dbReference type="NCBI Taxonomy" id="301207"/>
    <lineage>
        <taxon>Eukaryota</taxon>
        <taxon>Fungi</taxon>
        <taxon>Dikarya</taxon>
        <taxon>Ascomycota</taxon>
        <taxon>Pezizomycotina</taxon>
        <taxon>Dothideomycetes</taxon>
        <taxon>Pleosporomycetidae</taxon>
        <taxon>Pleosporales</taxon>
        <taxon>Pleosporineae</taxon>
        <taxon>Didymellaceae</taxon>
        <taxon>Macroventuria</taxon>
    </lineage>
</organism>
<gene>
    <name evidence="1" type="ORF">BU25DRAFT_465155</name>
</gene>
<dbReference type="EMBL" id="MU006701">
    <property type="protein sequence ID" value="KAF2633929.1"/>
    <property type="molecule type" value="Genomic_DNA"/>
</dbReference>
<dbReference type="Proteomes" id="UP000799754">
    <property type="component" value="Unassembled WGS sequence"/>
</dbReference>